<keyword evidence="3" id="KW-1185">Reference proteome</keyword>
<gene>
    <name evidence="2" type="ORF">K7X08_023066</name>
</gene>
<name>A0A9Q1RH12_9SOLA</name>
<feature type="region of interest" description="Disordered" evidence="1">
    <location>
        <begin position="1"/>
        <end position="28"/>
    </location>
</feature>
<dbReference type="Proteomes" id="UP001152561">
    <property type="component" value="Unassembled WGS sequence"/>
</dbReference>
<evidence type="ECO:0000313" key="2">
    <source>
        <dbReference type="EMBL" id="KAJ8556308.1"/>
    </source>
</evidence>
<dbReference type="AlphaFoldDB" id="A0A9Q1RH12"/>
<protein>
    <submittedName>
        <fullName evidence="2">Uncharacterized protein</fullName>
    </submittedName>
</protein>
<feature type="compositionally biased region" description="Polar residues" evidence="1">
    <location>
        <begin position="1"/>
        <end position="10"/>
    </location>
</feature>
<evidence type="ECO:0000313" key="3">
    <source>
        <dbReference type="Proteomes" id="UP001152561"/>
    </source>
</evidence>
<evidence type="ECO:0000256" key="1">
    <source>
        <dbReference type="SAM" id="MobiDB-lite"/>
    </source>
</evidence>
<organism evidence="2 3">
    <name type="scientific">Anisodus acutangulus</name>
    <dbReference type="NCBI Taxonomy" id="402998"/>
    <lineage>
        <taxon>Eukaryota</taxon>
        <taxon>Viridiplantae</taxon>
        <taxon>Streptophyta</taxon>
        <taxon>Embryophyta</taxon>
        <taxon>Tracheophyta</taxon>
        <taxon>Spermatophyta</taxon>
        <taxon>Magnoliopsida</taxon>
        <taxon>eudicotyledons</taxon>
        <taxon>Gunneridae</taxon>
        <taxon>Pentapetalae</taxon>
        <taxon>asterids</taxon>
        <taxon>lamiids</taxon>
        <taxon>Solanales</taxon>
        <taxon>Solanaceae</taxon>
        <taxon>Solanoideae</taxon>
        <taxon>Hyoscyameae</taxon>
        <taxon>Anisodus</taxon>
    </lineage>
</organism>
<reference evidence="3" key="1">
    <citation type="journal article" date="2023" name="Proc. Natl. Acad. Sci. U.S.A.">
        <title>Genomic and structural basis for evolution of tropane alkaloid biosynthesis.</title>
        <authorList>
            <person name="Wanga Y.-J."/>
            <person name="Taina T."/>
            <person name="Yua J.-Y."/>
            <person name="Lia J."/>
            <person name="Xua B."/>
            <person name="Chenc J."/>
            <person name="D'Auriad J.C."/>
            <person name="Huanga J.-P."/>
            <person name="Huanga S.-X."/>
        </authorList>
    </citation>
    <scope>NUCLEOTIDE SEQUENCE [LARGE SCALE GENOMIC DNA]</scope>
    <source>
        <strain evidence="3">cv. KIB-2019</strain>
    </source>
</reference>
<sequence>MQQYKQQDSGGKNVLKSTDSKKMNSINGLQGIEPLEEALLNSTVRAVRSTTDTAIEASESPKSWADMVDIEEFPKLLGTQVAGDAQGTSWSRVVGPIPGTSGMNLQLDEAASKMVKITLEDVKDEVEYLATSGVCYVLGSNPPQTLKCGCIS</sequence>
<accession>A0A9Q1RH12</accession>
<comment type="caution">
    <text evidence="2">The sequence shown here is derived from an EMBL/GenBank/DDBJ whole genome shotgun (WGS) entry which is preliminary data.</text>
</comment>
<proteinExistence type="predicted"/>
<dbReference type="EMBL" id="JAJAGQ010000008">
    <property type="protein sequence ID" value="KAJ8556308.1"/>
    <property type="molecule type" value="Genomic_DNA"/>
</dbReference>